<gene>
    <name evidence="2" type="ORF">CLV38_10874</name>
</gene>
<evidence type="ECO:0000256" key="1">
    <source>
        <dbReference type="SAM" id="Coils"/>
    </source>
</evidence>
<dbReference type="OrthoDB" id="2563891at2"/>
<evidence type="ECO:0000313" key="2">
    <source>
        <dbReference type="EMBL" id="PRY82864.1"/>
    </source>
</evidence>
<reference evidence="2 3" key="1">
    <citation type="submission" date="2018-03" db="EMBL/GenBank/DDBJ databases">
        <title>Genomic Encyclopedia of Archaeal and Bacterial Type Strains, Phase II (KMG-II): from individual species to whole genera.</title>
        <authorList>
            <person name="Goeker M."/>
        </authorList>
    </citation>
    <scope>NUCLEOTIDE SEQUENCE [LARGE SCALE GENOMIC DNA]</scope>
    <source>
        <strain evidence="2 3">DSM 13175</strain>
    </source>
</reference>
<protein>
    <submittedName>
        <fullName evidence="2">Uncharacterized protein DUF4085</fullName>
    </submittedName>
</protein>
<evidence type="ECO:0000313" key="3">
    <source>
        <dbReference type="Proteomes" id="UP000238205"/>
    </source>
</evidence>
<dbReference type="Pfam" id="PF13315">
    <property type="entry name" value="DUF4085"/>
    <property type="match status" value="1"/>
</dbReference>
<dbReference type="Proteomes" id="UP000238205">
    <property type="component" value="Unassembled WGS sequence"/>
</dbReference>
<dbReference type="EMBL" id="PVTO01000008">
    <property type="protein sequence ID" value="PRY82864.1"/>
    <property type="molecule type" value="Genomic_DNA"/>
</dbReference>
<dbReference type="AlphaFoldDB" id="A0A2T0W8K3"/>
<accession>A0A2T0W8K3</accession>
<sequence>MRYLTEEWYRISQHTDLHFDMRIHSGAEDYNDALYSRLYKRKEKKFIEFERELYDEDPRFMLENDESTLIPLDAFLEEEGIKDEDIIIYHMSPEEKDHIQKLIEEYDSRPPFDEEKCREHFKFIHELKIKETADKLSPELYQQILDIRLFSLGYCTKNMKKQLKAFSKENENEMNRIFKEYMKVQEEESIPHIIKERFGFHDCETIDFIVGKNNVVLLLDTSGGFTDFNEITFVASKIIKQKGQIVGSICLYEELYRIEDGYEVHMLFTGDGEGMPELIVQCQDILIEKNDLSL</sequence>
<proteinExistence type="predicted"/>
<feature type="coiled-coil region" evidence="1">
    <location>
        <begin position="156"/>
        <end position="187"/>
    </location>
</feature>
<keyword evidence="1" id="KW-0175">Coiled coil</keyword>
<dbReference type="InterPro" id="IPR025144">
    <property type="entry name" value="DUF4085"/>
</dbReference>
<comment type="caution">
    <text evidence="2">The sequence shown here is derived from an EMBL/GenBank/DDBJ whole genome shotgun (WGS) entry which is preliminary data.</text>
</comment>
<organism evidence="2 3">
    <name type="scientific">Alkalibacterium olivapovliticus</name>
    <dbReference type="NCBI Taxonomy" id="99907"/>
    <lineage>
        <taxon>Bacteria</taxon>
        <taxon>Bacillati</taxon>
        <taxon>Bacillota</taxon>
        <taxon>Bacilli</taxon>
        <taxon>Lactobacillales</taxon>
        <taxon>Carnobacteriaceae</taxon>
        <taxon>Alkalibacterium</taxon>
    </lineage>
</organism>
<keyword evidence="3" id="KW-1185">Reference proteome</keyword>
<name>A0A2T0W8K3_9LACT</name>
<dbReference type="RefSeq" id="WP_106192590.1">
    <property type="nucleotide sequence ID" value="NZ_PVTO01000008.1"/>
</dbReference>